<accession>A0AAN6W3T5</accession>
<evidence type="ECO:0000313" key="1">
    <source>
        <dbReference type="EMBL" id="KAK4173132.1"/>
    </source>
</evidence>
<gene>
    <name evidence="1" type="ORF">QBC36DRAFT_62079</name>
</gene>
<proteinExistence type="predicted"/>
<comment type="caution">
    <text evidence="1">The sequence shown here is derived from an EMBL/GenBank/DDBJ whole genome shotgun (WGS) entry which is preliminary data.</text>
</comment>
<evidence type="ECO:0000313" key="2">
    <source>
        <dbReference type="Proteomes" id="UP001302321"/>
    </source>
</evidence>
<dbReference type="EMBL" id="MU866366">
    <property type="protein sequence ID" value="KAK4173132.1"/>
    <property type="molecule type" value="Genomic_DNA"/>
</dbReference>
<reference evidence="1" key="2">
    <citation type="submission" date="2023-05" db="EMBL/GenBank/DDBJ databases">
        <authorList>
            <consortium name="Lawrence Berkeley National Laboratory"/>
            <person name="Steindorff A."/>
            <person name="Hensen N."/>
            <person name="Bonometti L."/>
            <person name="Westerberg I."/>
            <person name="Brannstrom I.O."/>
            <person name="Guillou S."/>
            <person name="Cros-Aarteil S."/>
            <person name="Calhoun S."/>
            <person name="Haridas S."/>
            <person name="Kuo A."/>
            <person name="Mondo S."/>
            <person name="Pangilinan J."/>
            <person name="Riley R."/>
            <person name="Labutti K."/>
            <person name="Andreopoulos B."/>
            <person name="Lipzen A."/>
            <person name="Chen C."/>
            <person name="Yanf M."/>
            <person name="Daum C."/>
            <person name="Ng V."/>
            <person name="Clum A."/>
            <person name="Ohm R."/>
            <person name="Martin F."/>
            <person name="Silar P."/>
            <person name="Natvig D."/>
            <person name="Lalanne C."/>
            <person name="Gautier V."/>
            <person name="Ament-Velasquez S.L."/>
            <person name="Kruys A."/>
            <person name="Hutchinson M.I."/>
            <person name="Powell A.J."/>
            <person name="Barry K."/>
            <person name="Miller A.N."/>
            <person name="Grigoriev I.V."/>
            <person name="Debuchy R."/>
            <person name="Gladieux P."/>
            <person name="Thoren M.H."/>
            <person name="Johannesson H."/>
        </authorList>
    </citation>
    <scope>NUCLEOTIDE SEQUENCE</scope>
    <source>
        <strain evidence="1">CBS 892.96</strain>
    </source>
</reference>
<dbReference type="AlphaFoldDB" id="A0AAN6W3T5"/>
<keyword evidence="2" id="KW-1185">Reference proteome</keyword>
<reference evidence="1" key="1">
    <citation type="journal article" date="2023" name="Mol. Phylogenet. Evol.">
        <title>Genome-scale phylogeny and comparative genomics of the fungal order Sordariales.</title>
        <authorList>
            <person name="Hensen N."/>
            <person name="Bonometti L."/>
            <person name="Westerberg I."/>
            <person name="Brannstrom I.O."/>
            <person name="Guillou S."/>
            <person name="Cros-Aarteil S."/>
            <person name="Calhoun S."/>
            <person name="Haridas S."/>
            <person name="Kuo A."/>
            <person name="Mondo S."/>
            <person name="Pangilinan J."/>
            <person name="Riley R."/>
            <person name="LaButti K."/>
            <person name="Andreopoulos B."/>
            <person name="Lipzen A."/>
            <person name="Chen C."/>
            <person name="Yan M."/>
            <person name="Daum C."/>
            <person name="Ng V."/>
            <person name="Clum A."/>
            <person name="Steindorff A."/>
            <person name="Ohm R.A."/>
            <person name="Martin F."/>
            <person name="Silar P."/>
            <person name="Natvig D.O."/>
            <person name="Lalanne C."/>
            <person name="Gautier V."/>
            <person name="Ament-Velasquez S.L."/>
            <person name="Kruys A."/>
            <person name="Hutchinson M.I."/>
            <person name="Powell A.J."/>
            <person name="Barry K."/>
            <person name="Miller A.N."/>
            <person name="Grigoriev I.V."/>
            <person name="Debuchy R."/>
            <person name="Gladieux P."/>
            <person name="Hiltunen Thoren M."/>
            <person name="Johannesson H."/>
        </authorList>
    </citation>
    <scope>NUCLEOTIDE SEQUENCE</scope>
    <source>
        <strain evidence="1">CBS 892.96</strain>
    </source>
</reference>
<protein>
    <submittedName>
        <fullName evidence="1">Uncharacterized protein</fullName>
    </submittedName>
</protein>
<dbReference type="Proteomes" id="UP001302321">
    <property type="component" value="Unassembled WGS sequence"/>
</dbReference>
<organism evidence="1 2">
    <name type="scientific">Triangularia setosa</name>
    <dbReference type="NCBI Taxonomy" id="2587417"/>
    <lineage>
        <taxon>Eukaryota</taxon>
        <taxon>Fungi</taxon>
        <taxon>Dikarya</taxon>
        <taxon>Ascomycota</taxon>
        <taxon>Pezizomycotina</taxon>
        <taxon>Sordariomycetes</taxon>
        <taxon>Sordariomycetidae</taxon>
        <taxon>Sordariales</taxon>
        <taxon>Podosporaceae</taxon>
        <taxon>Triangularia</taxon>
    </lineage>
</organism>
<name>A0AAN6W3T5_9PEZI</name>
<sequence>MSTTKEETIILLQELKATLNTSQRSFVFAYGGSIPILSPNVKPSDTNTDVHLDPVALRWDPRNSSTLASQCKITFPQELNKQHDILLPTLVANMLLATFGLGGKEAYDEKYRKALKLDGDL</sequence>